<evidence type="ECO:0000259" key="2">
    <source>
        <dbReference type="Pfam" id="PF12638"/>
    </source>
</evidence>
<evidence type="ECO:0000256" key="1">
    <source>
        <dbReference type="ARBA" id="ARBA00009234"/>
    </source>
</evidence>
<proteinExistence type="inferred from homology"/>
<sequence length="210" mass="23332">MACFSAGSAFAATSLSRAPVVSSSLMGSRTPMSTATASATPSAHLELCNAENIDVSKALDEMCQREQTLFEYARLLCPPSKFEALELKVVFMEEEMEKQILSTIPRAYTLTHCDFTANLTLAVPNGMHSPKVLKTVVHGDLLFRNYPELLEAKVWVYFHSRLKKYNRVECWGPLKDATQRTLDDGYDTSQTSVFISIGKTILHSLVAFLL</sequence>
<dbReference type="PANTHER" id="PTHR31750">
    <property type="entry name" value="PROTEIN STAY-GREEN 1, CHLOROPLASTIC-RELATED"/>
    <property type="match status" value="1"/>
</dbReference>
<comment type="caution">
    <text evidence="3">The sequence shown here is derived from an EMBL/GenBank/DDBJ whole genome shotgun (WGS) entry which is preliminary data.</text>
</comment>
<organism evidence="3 4">
    <name type="scientific">Musa balbisiana</name>
    <name type="common">Banana</name>
    <dbReference type="NCBI Taxonomy" id="52838"/>
    <lineage>
        <taxon>Eukaryota</taxon>
        <taxon>Viridiplantae</taxon>
        <taxon>Streptophyta</taxon>
        <taxon>Embryophyta</taxon>
        <taxon>Tracheophyta</taxon>
        <taxon>Spermatophyta</taxon>
        <taxon>Magnoliopsida</taxon>
        <taxon>Liliopsida</taxon>
        <taxon>Zingiberales</taxon>
        <taxon>Musaceae</taxon>
        <taxon>Musa</taxon>
    </lineage>
</organism>
<name>A0A4S8JMD2_MUSBA</name>
<dbReference type="Proteomes" id="UP000317650">
    <property type="component" value="Chromosome 1"/>
</dbReference>
<dbReference type="Pfam" id="PF12638">
    <property type="entry name" value="Staygreen"/>
    <property type="match status" value="2"/>
</dbReference>
<feature type="domain" description="Staygreen protein" evidence="2">
    <location>
        <begin position="81"/>
        <end position="128"/>
    </location>
</feature>
<dbReference type="PANTHER" id="PTHR31750:SF18">
    <property type="entry name" value="MAGNESIUM DECHELATASE SGRL, CHLOROPLASTIC"/>
    <property type="match status" value="1"/>
</dbReference>
<protein>
    <recommendedName>
        <fullName evidence="2">Staygreen protein domain-containing protein</fullName>
    </recommendedName>
</protein>
<comment type="similarity">
    <text evidence="1">Belongs to the staygreen family.</text>
</comment>
<evidence type="ECO:0000313" key="4">
    <source>
        <dbReference type="Proteomes" id="UP000317650"/>
    </source>
</evidence>
<reference evidence="3 4" key="1">
    <citation type="journal article" date="2019" name="Nat. Plants">
        <title>Genome sequencing of Musa balbisiana reveals subgenome evolution and function divergence in polyploid bananas.</title>
        <authorList>
            <person name="Yao X."/>
        </authorList>
    </citation>
    <scope>NUCLEOTIDE SEQUENCE [LARGE SCALE GENOMIC DNA]</scope>
    <source>
        <strain evidence="4">cv. DH-PKW</strain>
        <tissue evidence="3">Leaves</tissue>
    </source>
</reference>
<gene>
    <name evidence="3" type="ORF">C4D60_Mb01t09580</name>
</gene>
<accession>A0A4S8JMD2</accession>
<dbReference type="EMBL" id="PYDT01000004">
    <property type="protein sequence ID" value="THU62859.1"/>
    <property type="molecule type" value="Genomic_DNA"/>
</dbReference>
<dbReference type="InterPro" id="IPR024438">
    <property type="entry name" value="Staygreen"/>
</dbReference>
<dbReference type="AlphaFoldDB" id="A0A4S8JMD2"/>
<feature type="domain" description="Staygreen protein" evidence="2">
    <location>
        <begin position="130"/>
        <end position="177"/>
    </location>
</feature>
<evidence type="ECO:0000313" key="3">
    <source>
        <dbReference type="EMBL" id="THU62859.1"/>
    </source>
</evidence>
<keyword evidence="4" id="KW-1185">Reference proteome</keyword>